<sequence length="179" mass="20377">MTLTFPSWWRGGRWDVERLVEDLFTFEENPAAQDLSGLIVWPMTTPLDPTEREAHLKAGNAYLFAHRRGGHVDKTRQPWTDKVIVDLAALTRSRDISNDLMAYVTDVLAEFDDGGLVHRKNPHRSGVSATFMTVPGEVVGPQLIPEQFRDDRLIPATWELHIDRPQGLSTYREALGLDW</sequence>
<organism evidence="1 2">
    <name type="scientific">Mycobacterium pinniadriaticum</name>
    <dbReference type="NCBI Taxonomy" id="2994102"/>
    <lineage>
        <taxon>Bacteria</taxon>
        <taxon>Bacillati</taxon>
        <taxon>Actinomycetota</taxon>
        <taxon>Actinomycetes</taxon>
        <taxon>Mycobacteriales</taxon>
        <taxon>Mycobacteriaceae</taxon>
        <taxon>Mycobacterium</taxon>
    </lineage>
</organism>
<gene>
    <name evidence="1" type="ORF">ORI27_14060</name>
</gene>
<dbReference type="EMBL" id="JAPJDO010000010">
    <property type="protein sequence ID" value="MCX2937830.1"/>
    <property type="molecule type" value="Genomic_DNA"/>
</dbReference>
<evidence type="ECO:0000313" key="1">
    <source>
        <dbReference type="EMBL" id="MCX2937830.1"/>
    </source>
</evidence>
<accession>A0ABT3SE84</accession>
<dbReference type="RefSeq" id="WP_265997491.1">
    <property type="nucleotide sequence ID" value="NZ_JAPJDN010000010.1"/>
</dbReference>
<keyword evidence="2" id="KW-1185">Reference proteome</keyword>
<reference evidence="1 2" key="1">
    <citation type="submission" date="2022-11" db="EMBL/GenBank/DDBJ databases">
        <title>Mycobacterium sp. nov.</title>
        <authorList>
            <person name="Papic B."/>
            <person name="Spicic S."/>
            <person name="Duvnjak S."/>
        </authorList>
    </citation>
    <scope>NUCLEOTIDE SEQUENCE [LARGE SCALE GENOMIC DNA]</scope>
    <source>
        <strain evidence="1 2">CVI_P4</strain>
    </source>
</reference>
<dbReference type="InterPro" id="IPR057003">
    <property type="entry name" value="Phage_tail_terminator_2"/>
</dbReference>
<proteinExistence type="predicted"/>
<dbReference type="Proteomes" id="UP001300745">
    <property type="component" value="Unassembled WGS sequence"/>
</dbReference>
<name>A0ABT3SE84_9MYCO</name>
<dbReference type="Pfam" id="PF23841">
    <property type="entry name" value="Phage_tail_terminator_2"/>
    <property type="match status" value="1"/>
</dbReference>
<comment type="caution">
    <text evidence="1">The sequence shown here is derived from an EMBL/GenBank/DDBJ whole genome shotgun (WGS) entry which is preliminary data.</text>
</comment>
<evidence type="ECO:0000313" key="2">
    <source>
        <dbReference type="Proteomes" id="UP001300745"/>
    </source>
</evidence>
<protein>
    <submittedName>
        <fullName evidence="1">Uncharacterized protein</fullName>
    </submittedName>
</protein>